<dbReference type="GO" id="GO:0020037">
    <property type="term" value="F:heme binding"/>
    <property type="evidence" value="ECO:0007669"/>
    <property type="project" value="InterPro"/>
</dbReference>
<dbReference type="CDD" id="cd11070">
    <property type="entry name" value="CYP56-like"/>
    <property type="match status" value="1"/>
</dbReference>
<proteinExistence type="inferred from homology"/>
<sequence length="542" mass="61506">MVFSVPLRPFLKRNLPTSVWNRLTLTIYGWEFHEKRRPFLQYAAPQGNDKSFMLAGCGRLELWTCDPEVTSEVLRRPRDFQQHDLTELFMGIFGHNVLTGNGESWARQRKIAASVINERISKTVFDESVRQTRGMISEIFVARTQDRATSASSNKMFDMLKKVTIHVLSGAGLGASVPWRNEDGEKPRPGFKMTYIQSAKVVMEAVTGPIILPSALLTHWPSWVPGGPKMKQLGVAKLEFPQHTNTLLDEERRRSNEKSASRSNIMSQMIRASEQDRSTGKMLSDEEMVGNLFIFTAAGFETTANTLSFALMLLARYPMWQDWLLEEIDEIQPEDAEQDFDYTSAYPKATRIMAFMFETLRLYTPINHLVKQTHEPQTIKTSRGTICLPPRTVVYMNTVCLHLGPEVWRGINHGSDPDFVKAASPKHTPDELVFRPSRWLNPAGSQQPLFQPPKGSFVPWSMGPRVCPGQKMAQVEFTAVILTLLHEHRIDPIPVGEESREQMDERLEAKLNDSMSVLTLQMNGVYDIGEKGGVPIRLSRRV</sequence>
<evidence type="ECO:0000256" key="8">
    <source>
        <dbReference type="SAM" id="MobiDB-lite"/>
    </source>
</evidence>
<evidence type="ECO:0000313" key="9">
    <source>
        <dbReference type="EMBL" id="RYP05318.1"/>
    </source>
</evidence>
<dbReference type="InterPro" id="IPR050121">
    <property type="entry name" value="Cytochrome_P450_monoxygenase"/>
</dbReference>
<keyword evidence="4 6" id="KW-0479">Metal-binding</keyword>
<feature type="binding site" description="axial binding residue" evidence="6">
    <location>
        <position position="467"/>
    </location>
    <ligand>
        <name>heme</name>
        <dbReference type="ChEBI" id="CHEBI:30413"/>
    </ligand>
    <ligandPart>
        <name>Fe</name>
        <dbReference type="ChEBI" id="CHEBI:18248"/>
    </ligandPart>
</feature>
<dbReference type="InterPro" id="IPR036396">
    <property type="entry name" value="Cyt_P450_sf"/>
</dbReference>
<comment type="similarity">
    <text evidence="2 7">Belongs to the cytochrome P450 family.</text>
</comment>
<reference evidence="9 10" key="1">
    <citation type="submission" date="2018-06" db="EMBL/GenBank/DDBJ databases">
        <title>Complete Genomes of Monosporascus.</title>
        <authorList>
            <person name="Robinson A.J."/>
            <person name="Natvig D.O."/>
        </authorList>
    </citation>
    <scope>NUCLEOTIDE SEQUENCE [LARGE SCALE GENOMIC DNA]</scope>
    <source>
        <strain evidence="9 10">CBS 110550</strain>
    </source>
</reference>
<dbReference type="PANTHER" id="PTHR24305:SF166">
    <property type="entry name" value="CYTOCHROME P450 12A4, MITOCHONDRIAL-RELATED"/>
    <property type="match status" value="1"/>
</dbReference>
<dbReference type="GO" id="GO:0005506">
    <property type="term" value="F:iron ion binding"/>
    <property type="evidence" value="ECO:0007669"/>
    <property type="project" value="InterPro"/>
</dbReference>
<evidence type="ECO:0000256" key="4">
    <source>
        <dbReference type="ARBA" id="ARBA00022723"/>
    </source>
</evidence>
<evidence type="ECO:0000256" key="2">
    <source>
        <dbReference type="ARBA" id="ARBA00010617"/>
    </source>
</evidence>
<dbReference type="InterPro" id="IPR017972">
    <property type="entry name" value="Cyt_P450_CS"/>
</dbReference>
<dbReference type="PROSITE" id="PS00086">
    <property type="entry name" value="CYTOCHROME_P450"/>
    <property type="match status" value="1"/>
</dbReference>
<dbReference type="GO" id="GO:0004497">
    <property type="term" value="F:monooxygenase activity"/>
    <property type="evidence" value="ECO:0007669"/>
    <property type="project" value="UniProtKB-KW"/>
</dbReference>
<dbReference type="PANTHER" id="PTHR24305">
    <property type="entry name" value="CYTOCHROME P450"/>
    <property type="match status" value="1"/>
</dbReference>
<dbReference type="GO" id="GO:0016705">
    <property type="term" value="F:oxidoreductase activity, acting on paired donors, with incorporation or reduction of molecular oxygen"/>
    <property type="evidence" value="ECO:0007669"/>
    <property type="project" value="InterPro"/>
</dbReference>
<keyword evidence="5 6" id="KW-0408">Iron</keyword>
<name>A0A4Q4TFF6_9PEZI</name>
<feature type="compositionally biased region" description="Basic and acidic residues" evidence="8">
    <location>
        <begin position="249"/>
        <end position="260"/>
    </location>
</feature>
<keyword evidence="3 6" id="KW-0349">Heme</keyword>
<evidence type="ECO:0000256" key="1">
    <source>
        <dbReference type="ARBA" id="ARBA00001971"/>
    </source>
</evidence>
<gene>
    <name evidence="9" type="ORF">DL764_003916</name>
</gene>
<dbReference type="PRINTS" id="PR00385">
    <property type="entry name" value="P450"/>
</dbReference>
<evidence type="ECO:0000313" key="10">
    <source>
        <dbReference type="Proteomes" id="UP000293360"/>
    </source>
</evidence>
<evidence type="ECO:0000256" key="5">
    <source>
        <dbReference type="ARBA" id="ARBA00023004"/>
    </source>
</evidence>
<keyword evidence="10" id="KW-1185">Reference proteome</keyword>
<dbReference type="InterPro" id="IPR002401">
    <property type="entry name" value="Cyt_P450_E_grp-I"/>
</dbReference>
<comment type="caution">
    <text evidence="9">The sequence shown here is derived from an EMBL/GenBank/DDBJ whole genome shotgun (WGS) entry which is preliminary data.</text>
</comment>
<evidence type="ECO:0000256" key="6">
    <source>
        <dbReference type="PIRSR" id="PIRSR602401-1"/>
    </source>
</evidence>
<dbReference type="EMBL" id="QJNU01000173">
    <property type="protein sequence ID" value="RYP05318.1"/>
    <property type="molecule type" value="Genomic_DNA"/>
</dbReference>
<evidence type="ECO:0000256" key="3">
    <source>
        <dbReference type="ARBA" id="ARBA00022617"/>
    </source>
</evidence>
<comment type="cofactor">
    <cofactor evidence="1 6">
        <name>heme</name>
        <dbReference type="ChEBI" id="CHEBI:30413"/>
    </cofactor>
</comment>
<dbReference type="PRINTS" id="PR00463">
    <property type="entry name" value="EP450I"/>
</dbReference>
<keyword evidence="7" id="KW-0503">Monooxygenase</keyword>
<dbReference type="AlphaFoldDB" id="A0A4Q4TFF6"/>
<dbReference type="InterPro" id="IPR001128">
    <property type="entry name" value="Cyt_P450"/>
</dbReference>
<dbReference type="OrthoDB" id="1470350at2759"/>
<organism evidence="9 10">
    <name type="scientific">Monosporascus ibericus</name>
    <dbReference type="NCBI Taxonomy" id="155417"/>
    <lineage>
        <taxon>Eukaryota</taxon>
        <taxon>Fungi</taxon>
        <taxon>Dikarya</taxon>
        <taxon>Ascomycota</taxon>
        <taxon>Pezizomycotina</taxon>
        <taxon>Sordariomycetes</taxon>
        <taxon>Xylariomycetidae</taxon>
        <taxon>Xylariales</taxon>
        <taxon>Xylariales incertae sedis</taxon>
        <taxon>Monosporascus</taxon>
    </lineage>
</organism>
<protein>
    <recommendedName>
        <fullName evidence="11">Cytochrome P450</fullName>
    </recommendedName>
</protein>
<dbReference type="SUPFAM" id="SSF48264">
    <property type="entry name" value="Cytochrome P450"/>
    <property type="match status" value="1"/>
</dbReference>
<dbReference type="Proteomes" id="UP000293360">
    <property type="component" value="Unassembled WGS sequence"/>
</dbReference>
<evidence type="ECO:0000256" key="7">
    <source>
        <dbReference type="RuleBase" id="RU000461"/>
    </source>
</evidence>
<evidence type="ECO:0008006" key="11">
    <source>
        <dbReference type="Google" id="ProtNLM"/>
    </source>
</evidence>
<dbReference type="STRING" id="155417.A0A4Q4TFF6"/>
<dbReference type="Gene3D" id="1.10.630.10">
    <property type="entry name" value="Cytochrome P450"/>
    <property type="match status" value="1"/>
</dbReference>
<feature type="region of interest" description="Disordered" evidence="8">
    <location>
        <begin position="246"/>
        <end position="269"/>
    </location>
</feature>
<accession>A0A4Q4TFF6</accession>
<dbReference type="Pfam" id="PF00067">
    <property type="entry name" value="p450"/>
    <property type="match status" value="2"/>
</dbReference>
<keyword evidence="7" id="KW-0560">Oxidoreductase</keyword>